<keyword evidence="2" id="KW-0012">Acyltransferase</keyword>
<dbReference type="InterPro" id="IPR000182">
    <property type="entry name" value="GNAT_dom"/>
</dbReference>
<keyword evidence="1 4" id="KW-0808">Transferase</keyword>
<comment type="caution">
    <text evidence="4">The sequence shown here is derived from an EMBL/GenBank/DDBJ whole genome shotgun (WGS) entry which is preliminary data.</text>
</comment>
<evidence type="ECO:0000313" key="4">
    <source>
        <dbReference type="EMBL" id="NYS70160.1"/>
    </source>
</evidence>
<dbReference type="PROSITE" id="PS51186">
    <property type="entry name" value="GNAT"/>
    <property type="match status" value="1"/>
</dbReference>
<dbReference type="InterPro" id="IPR016181">
    <property type="entry name" value="Acyl_CoA_acyltransferase"/>
</dbReference>
<dbReference type="PANTHER" id="PTHR43420:SF44">
    <property type="entry name" value="ACETYLTRANSFERASE YPEA"/>
    <property type="match status" value="1"/>
</dbReference>
<organism evidence="4 5">
    <name type="scientific">Actinomyces bowdenii</name>
    <dbReference type="NCBI Taxonomy" id="131109"/>
    <lineage>
        <taxon>Bacteria</taxon>
        <taxon>Bacillati</taxon>
        <taxon>Actinomycetota</taxon>
        <taxon>Actinomycetes</taxon>
        <taxon>Actinomycetales</taxon>
        <taxon>Actinomycetaceae</taxon>
        <taxon>Actinomyces</taxon>
    </lineage>
</organism>
<dbReference type="SUPFAM" id="SSF55729">
    <property type="entry name" value="Acyl-CoA N-acyltransferases (Nat)"/>
    <property type="match status" value="1"/>
</dbReference>
<dbReference type="GO" id="GO:0016747">
    <property type="term" value="F:acyltransferase activity, transferring groups other than amino-acyl groups"/>
    <property type="evidence" value="ECO:0007669"/>
    <property type="project" value="InterPro"/>
</dbReference>
<dbReference type="AlphaFoldDB" id="A0A853ENW2"/>
<dbReference type="InterPro" id="IPR050680">
    <property type="entry name" value="YpeA/RimI_acetyltransf"/>
</dbReference>
<dbReference type="Gene3D" id="3.40.630.30">
    <property type="match status" value="1"/>
</dbReference>
<name>A0A853ENW2_9ACTO</name>
<evidence type="ECO:0000313" key="5">
    <source>
        <dbReference type="Proteomes" id="UP000572528"/>
    </source>
</evidence>
<dbReference type="PANTHER" id="PTHR43420">
    <property type="entry name" value="ACETYLTRANSFERASE"/>
    <property type="match status" value="1"/>
</dbReference>
<evidence type="ECO:0000259" key="3">
    <source>
        <dbReference type="PROSITE" id="PS51186"/>
    </source>
</evidence>
<dbReference type="EMBL" id="JACBXV010000222">
    <property type="protein sequence ID" value="NYS70160.1"/>
    <property type="molecule type" value="Genomic_DNA"/>
</dbReference>
<dbReference type="CDD" id="cd04301">
    <property type="entry name" value="NAT_SF"/>
    <property type="match status" value="1"/>
</dbReference>
<gene>
    <name evidence="4" type="ORF">HZZ05_11710</name>
</gene>
<evidence type="ECO:0000256" key="1">
    <source>
        <dbReference type="ARBA" id="ARBA00022679"/>
    </source>
</evidence>
<protein>
    <submittedName>
        <fullName evidence="4">GNAT family N-acetyltransferase</fullName>
    </submittedName>
</protein>
<accession>A0A853ENW2</accession>
<dbReference type="Proteomes" id="UP000572528">
    <property type="component" value="Unassembled WGS sequence"/>
</dbReference>
<evidence type="ECO:0000256" key="2">
    <source>
        <dbReference type="ARBA" id="ARBA00023315"/>
    </source>
</evidence>
<sequence>MLVIDAYGPQDREEILEISVRAWGPVFPRMQQEVPGFVYECFYPRGWQERQVADLATVLDGEPENVDIARLEGRPVGWVCTRLHPEDNMGEVFILAVDPRYQRRGIARALMDRSFDRVRRAGMRMVMVETGGDSGHEPARRAYEAAGFQRWPVARYFKDLHV</sequence>
<proteinExistence type="predicted"/>
<feature type="domain" description="N-acetyltransferase" evidence="3">
    <location>
        <begin position="2"/>
        <end position="162"/>
    </location>
</feature>
<dbReference type="Pfam" id="PF00583">
    <property type="entry name" value="Acetyltransf_1"/>
    <property type="match status" value="1"/>
</dbReference>
<reference evidence="4 5" key="1">
    <citation type="submission" date="2020-07" db="EMBL/GenBank/DDBJ databases">
        <title>MOT database genomes.</title>
        <authorList>
            <person name="Joseph S."/>
            <person name="Aduse-Opoku J."/>
            <person name="Hashim A."/>
            <person name="Wade W."/>
            <person name="Curtis M."/>
        </authorList>
    </citation>
    <scope>NUCLEOTIDE SEQUENCE [LARGE SCALE GENOMIC DNA]</scope>
    <source>
        <strain evidence="4 5">WMus004</strain>
    </source>
</reference>